<protein>
    <submittedName>
        <fullName evidence="8">Late embryogenesis abundant protein</fullName>
    </submittedName>
</protein>
<feature type="compositionally biased region" description="Basic and acidic residues" evidence="5">
    <location>
        <begin position="319"/>
        <end position="328"/>
    </location>
</feature>
<reference evidence="9" key="1">
    <citation type="journal article" date="2019" name="Curr. Biol.">
        <title>Genome Sequence of Striga asiatica Provides Insight into the Evolution of Plant Parasitism.</title>
        <authorList>
            <person name="Yoshida S."/>
            <person name="Kim S."/>
            <person name="Wafula E.K."/>
            <person name="Tanskanen J."/>
            <person name="Kim Y.M."/>
            <person name="Honaas L."/>
            <person name="Yang Z."/>
            <person name="Spallek T."/>
            <person name="Conn C.E."/>
            <person name="Ichihashi Y."/>
            <person name="Cheong K."/>
            <person name="Cui S."/>
            <person name="Der J.P."/>
            <person name="Gundlach H."/>
            <person name="Jiao Y."/>
            <person name="Hori C."/>
            <person name="Ishida J.K."/>
            <person name="Kasahara H."/>
            <person name="Kiba T."/>
            <person name="Kim M.S."/>
            <person name="Koo N."/>
            <person name="Laohavisit A."/>
            <person name="Lee Y.H."/>
            <person name="Lumba S."/>
            <person name="McCourt P."/>
            <person name="Mortimer J.C."/>
            <person name="Mutuku J.M."/>
            <person name="Nomura T."/>
            <person name="Sasaki-Sekimoto Y."/>
            <person name="Seto Y."/>
            <person name="Wang Y."/>
            <person name="Wakatake T."/>
            <person name="Sakakibara H."/>
            <person name="Demura T."/>
            <person name="Yamaguchi S."/>
            <person name="Yoneyama K."/>
            <person name="Manabe R.I."/>
            <person name="Nelson D.C."/>
            <person name="Schulman A.H."/>
            <person name="Timko M.P."/>
            <person name="dePamphilis C.W."/>
            <person name="Choi D."/>
            <person name="Shirasu K."/>
        </authorList>
    </citation>
    <scope>NUCLEOTIDE SEQUENCE [LARGE SCALE GENOMIC DNA]</scope>
    <source>
        <strain evidence="9">cv. UVA1</strain>
    </source>
</reference>
<feature type="signal peptide" evidence="6">
    <location>
        <begin position="1"/>
        <end position="17"/>
    </location>
</feature>
<accession>A0A5A7PPG9</accession>
<keyword evidence="4" id="KW-0472">Membrane</keyword>
<keyword evidence="2" id="KW-0812">Transmembrane</keyword>
<gene>
    <name evidence="8" type="ORF">STAS_10411</name>
</gene>
<evidence type="ECO:0000256" key="1">
    <source>
        <dbReference type="ARBA" id="ARBA00004370"/>
    </source>
</evidence>
<keyword evidence="3" id="KW-1133">Transmembrane helix</keyword>
<dbReference type="Proteomes" id="UP000325081">
    <property type="component" value="Unassembled WGS sequence"/>
</dbReference>
<keyword evidence="6" id="KW-0732">Signal</keyword>
<feature type="region of interest" description="Disordered" evidence="5">
    <location>
        <begin position="76"/>
        <end position="103"/>
    </location>
</feature>
<evidence type="ECO:0000256" key="2">
    <source>
        <dbReference type="ARBA" id="ARBA00022692"/>
    </source>
</evidence>
<feature type="chain" id="PRO_5023064196" evidence="6">
    <location>
        <begin position="18"/>
        <end position="369"/>
    </location>
</feature>
<evidence type="ECO:0000256" key="4">
    <source>
        <dbReference type="ARBA" id="ARBA00023136"/>
    </source>
</evidence>
<dbReference type="AlphaFoldDB" id="A0A5A7PPG9"/>
<feature type="region of interest" description="Disordered" evidence="5">
    <location>
        <begin position="292"/>
        <end position="332"/>
    </location>
</feature>
<dbReference type="OrthoDB" id="1641132at2759"/>
<dbReference type="InterPro" id="IPR025423">
    <property type="entry name" value="TMEM205-like"/>
</dbReference>
<feature type="region of interest" description="Disordered" evidence="5">
    <location>
        <begin position="115"/>
        <end position="135"/>
    </location>
</feature>
<proteinExistence type="predicted"/>
<sequence length="369" mass="39925">MLKVLILCLLSASLVTAGFFTPSPEKADATVKEGSSVVIEVDENDGDTKVSVSPKDAAYNHHSDKLSEKLEETKEKIKGAASSVLPGSHQSQDENEANGGNTVGKVKKTVTQAKEAAKDKAEDVKEGAKRQAHDTMETAKIAKEEAERKVEGVKEKAKKTVNEYEEEGKKGMKGLFGYLTRPLSGGWRTLASALHLMGLAVAYGMCVWVTFGSGRVLAQALPKVQLLMVQSRMSPVYFRAMAASVGTALIGYTSKRGVLGGLDLAASLAMVLANMFYVEPRSTKVLFERMRKEKEEGTTTNKEGKDEGVVAEEPVVESKTTETSEGPKKQGRSAIMRRFSLSSSLLNVATLVPLTWHLLRLAQQLNAEC</sequence>
<comment type="caution">
    <text evidence="8">The sequence shown here is derived from an EMBL/GenBank/DDBJ whole genome shotgun (WGS) entry which is preliminary data.</text>
</comment>
<evidence type="ECO:0000313" key="8">
    <source>
        <dbReference type="EMBL" id="GER34227.1"/>
    </source>
</evidence>
<organism evidence="8 9">
    <name type="scientific">Striga asiatica</name>
    <name type="common">Asiatic witchweed</name>
    <name type="synonym">Buchnera asiatica</name>
    <dbReference type="NCBI Taxonomy" id="4170"/>
    <lineage>
        <taxon>Eukaryota</taxon>
        <taxon>Viridiplantae</taxon>
        <taxon>Streptophyta</taxon>
        <taxon>Embryophyta</taxon>
        <taxon>Tracheophyta</taxon>
        <taxon>Spermatophyta</taxon>
        <taxon>Magnoliopsida</taxon>
        <taxon>eudicotyledons</taxon>
        <taxon>Gunneridae</taxon>
        <taxon>Pentapetalae</taxon>
        <taxon>asterids</taxon>
        <taxon>lamiids</taxon>
        <taxon>Lamiales</taxon>
        <taxon>Orobanchaceae</taxon>
        <taxon>Buchnereae</taxon>
        <taxon>Striga</taxon>
    </lineage>
</organism>
<evidence type="ECO:0000256" key="6">
    <source>
        <dbReference type="SAM" id="SignalP"/>
    </source>
</evidence>
<keyword evidence="9" id="KW-1185">Reference proteome</keyword>
<comment type="subcellular location">
    <subcellularLocation>
        <location evidence="1">Membrane</location>
    </subcellularLocation>
</comment>
<dbReference type="PANTHER" id="PTHR47652:SF3">
    <property type="entry name" value="MITOCHONDRIAL IMPORT INNER MEMBRANE TRANSLOCASE SUBUNIT TIM44"/>
    <property type="match status" value="1"/>
</dbReference>
<dbReference type="EMBL" id="BKCP01004849">
    <property type="protein sequence ID" value="GER34227.1"/>
    <property type="molecule type" value="Genomic_DNA"/>
</dbReference>
<evidence type="ECO:0000313" key="9">
    <source>
        <dbReference type="Proteomes" id="UP000325081"/>
    </source>
</evidence>
<name>A0A5A7PPG9_STRAF</name>
<feature type="compositionally biased region" description="Basic and acidic residues" evidence="5">
    <location>
        <begin position="292"/>
        <end position="308"/>
    </location>
</feature>
<dbReference type="Pfam" id="PF13664">
    <property type="entry name" value="DUF4149"/>
    <property type="match status" value="1"/>
</dbReference>
<evidence type="ECO:0000256" key="3">
    <source>
        <dbReference type="ARBA" id="ARBA00022989"/>
    </source>
</evidence>
<dbReference type="GO" id="GO:0016020">
    <property type="term" value="C:membrane"/>
    <property type="evidence" value="ECO:0007669"/>
    <property type="project" value="UniProtKB-SubCell"/>
</dbReference>
<dbReference type="PANTHER" id="PTHR47652">
    <property type="entry name" value="MITOCHONDRIAL IMPORT INNER MEMBRANE TRANSLOCASE SUBUNIT TIM44"/>
    <property type="match status" value="1"/>
</dbReference>
<evidence type="ECO:0000256" key="5">
    <source>
        <dbReference type="SAM" id="MobiDB-lite"/>
    </source>
</evidence>
<evidence type="ECO:0000259" key="7">
    <source>
        <dbReference type="Pfam" id="PF13664"/>
    </source>
</evidence>
<feature type="domain" description="TMEM205-like" evidence="7">
    <location>
        <begin position="199"/>
        <end position="290"/>
    </location>
</feature>